<feature type="signal peptide" evidence="1">
    <location>
        <begin position="1"/>
        <end position="19"/>
    </location>
</feature>
<comment type="caution">
    <text evidence="2">The sequence shown here is derived from an EMBL/GenBank/DDBJ whole genome shotgun (WGS) entry which is preliminary data.</text>
</comment>
<organism evidence="2 3">
    <name type="scientific">Candidatus Limenecus avicola</name>
    <dbReference type="NCBI Taxonomy" id="2840847"/>
    <lineage>
        <taxon>Bacteria</taxon>
        <taxon>Bacillati</taxon>
        <taxon>Bacillota</taxon>
        <taxon>Clostridia</taxon>
        <taxon>Eubacteriales</taxon>
        <taxon>Clostridiaceae</taxon>
        <taxon>Clostridiaceae incertae sedis</taxon>
        <taxon>Candidatus Limenecus</taxon>
    </lineage>
</organism>
<feature type="chain" id="PRO_5038778440" evidence="1">
    <location>
        <begin position="20"/>
        <end position="212"/>
    </location>
</feature>
<accession>A0A9D1N0C8</accession>
<dbReference type="Proteomes" id="UP000886748">
    <property type="component" value="Unassembled WGS sequence"/>
</dbReference>
<name>A0A9D1N0C8_9CLOT</name>
<proteinExistence type="predicted"/>
<reference evidence="2" key="1">
    <citation type="submission" date="2020-10" db="EMBL/GenBank/DDBJ databases">
        <authorList>
            <person name="Gilroy R."/>
        </authorList>
    </citation>
    <scope>NUCLEOTIDE SEQUENCE</scope>
    <source>
        <strain evidence="2">CHK154-7741</strain>
    </source>
</reference>
<evidence type="ECO:0000256" key="1">
    <source>
        <dbReference type="SAM" id="SignalP"/>
    </source>
</evidence>
<keyword evidence="1" id="KW-0732">Signal</keyword>
<evidence type="ECO:0000313" key="2">
    <source>
        <dbReference type="EMBL" id="HIU92759.1"/>
    </source>
</evidence>
<dbReference type="AlphaFoldDB" id="A0A9D1N0C8"/>
<reference evidence="2" key="2">
    <citation type="journal article" date="2021" name="PeerJ">
        <title>Extensive microbial diversity within the chicken gut microbiome revealed by metagenomics and culture.</title>
        <authorList>
            <person name="Gilroy R."/>
            <person name="Ravi A."/>
            <person name="Getino M."/>
            <person name="Pursley I."/>
            <person name="Horton D.L."/>
            <person name="Alikhan N.F."/>
            <person name="Baker D."/>
            <person name="Gharbi K."/>
            <person name="Hall N."/>
            <person name="Watson M."/>
            <person name="Adriaenssens E.M."/>
            <person name="Foster-Nyarko E."/>
            <person name="Jarju S."/>
            <person name="Secka A."/>
            <person name="Antonio M."/>
            <person name="Oren A."/>
            <person name="Chaudhuri R.R."/>
            <person name="La Ragione R."/>
            <person name="Hildebrand F."/>
            <person name="Pallen M.J."/>
        </authorList>
    </citation>
    <scope>NUCLEOTIDE SEQUENCE</scope>
    <source>
        <strain evidence="2">CHK154-7741</strain>
    </source>
</reference>
<sequence>MKKFLATVLVLLSATQAVSALPADTKDWVCNPNHVSVSAGEIDLKSDLKNDFRIYQTTLTNLTNQSVDVSIPTNASADETVNKILNSGITIKELMVLPKQIATESYKEDVGTGNIAKAHKGLIYITASAGAIAAGAGMLGIYPQQKVEEYFSHKKIRKEYKKFTNQLQDEFTLAPLEQKDLLIIVPVENAACIINTSTRDDESEVYSDYHQL</sequence>
<dbReference type="EMBL" id="DVOD01000047">
    <property type="protein sequence ID" value="HIU92759.1"/>
    <property type="molecule type" value="Genomic_DNA"/>
</dbReference>
<gene>
    <name evidence="2" type="ORF">IAD26_06470</name>
</gene>
<evidence type="ECO:0000313" key="3">
    <source>
        <dbReference type="Proteomes" id="UP000886748"/>
    </source>
</evidence>
<protein>
    <submittedName>
        <fullName evidence="2">Uncharacterized protein</fullName>
    </submittedName>
</protein>